<dbReference type="GO" id="GO:0005762">
    <property type="term" value="C:mitochondrial large ribosomal subunit"/>
    <property type="evidence" value="ECO:0007669"/>
    <property type="project" value="TreeGrafter"/>
</dbReference>
<evidence type="ECO:0000313" key="11">
    <source>
        <dbReference type="Proteomes" id="UP000270296"/>
    </source>
</evidence>
<dbReference type="HAMAP" id="MF_00736">
    <property type="entry name" value="Ribosomal_uL11"/>
    <property type="match status" value="1"/>
</dbReference>
<dbReference type="EMBL" id="UZAM01014033">
    <property type="protein sequence ID" value="VDP31601.1"/>
    <property type="molecule type" value="Genomic_DNA"/>
</dbReference>
<evidence type="ECO:0000256" key="4">
    <source>
        <dbReference type="ARBA" id="ARBA00038782"/>
    </source>
</evidence>
<dbReference type="SUPFAM" id="SSF54747">
    <property type="entry name" value="Ribosomal L11/L12e N-terminal domain"/>
    <property type="match status" value="1"/>
</dbReference>
<evidence type="ECO:0000256" key="2">
    <source>
        <dbReference type="ARBA" id="ARBA00022980"/>
    </source>
</evidence>
<dbReference type="FunFam" id="1.10.10.250:FF:000003">
    <property type="entry name" value="Mitochondrial ribosomal protein L11"/>
    <property type="match status" value="1"/>
</dbReference>
<comment type="similarity">
    <text evidence="1 7">Belongs to the universal ribosomal protein uL11 family.</text>
</comment>
<evidence type="ECO:0000313" key="10">
    <source>
        <dbReference type="EMBL" id="VDP31601.1"/>
    </source>
</evidence>
<keyword evidence="2 7" id="KW-0689">Ribosomal protein</keyword>
<accession>A0A183J3G3</accession>
<evidence type="ECO:0000256" key="3">
    <source>
        <dbReference type="ARBA" id="ARBA00023274"/>
    </source>
</evidence>
<proteinExistence type="inferred from homology"/>
<name>A0A183J3G3_9BILA</name>
<dbReference type="GO" id="GO:0006412">
    <property type="term" value="P:translation"/>
    <property type="evidence" value="ECO:0007669"/>
    <property type="project" value="InterPro"/>
</dbReference>
<dbReference type="SUPFAM" id="SSF46906">
    <property type="entry name" value="Ribosomal protein L11, C-terminal domain"/>
    <property type="match status" value="1"/>
</dbReference>
<evidence type="ECO:0000259" key="8">
    <source>
        <dbReference type="Pfam" id="PF00298"/>
    </source>
</evidence>
<dbReference type="SMART" id="SM00649">
    <property type="entry name" value="RL11"/>
    <property type="match status" value="1"/>
</dbReference>
<dbReference type="InterPro" id="IPR020784">
    <property type="entry name" value="Ribosomal_uL11_N"/>
</dbReference>
<dbReference type="AlphaFoldDB" id="A0A183J3G3"/>
<feature type="domain" description="Large ribosomal subunit protein uL11 C-terminal" evidence="8">
    <location>
        <begin position="93"/>
        <end position="161"/>
    </location>
</feature>
<dbReference type="GO" id="GO:0003735">
    <property type="term" value="F:structural constituent of ribosome"/>
    <property type="evidence" value="ECO:0007669"/>
    <property type="project" value="InterPro"/>
</dbReference>
<evidence type="ECO:0000256" key="5">
    <source>
        <dbReference type="ARBA" id="ARBA00040104"/>
    </source>
</evidence>
<organism evidence="12">
    <name type="scientific">Soboliphyme baturini</name>
    <dbReference type="NCBI Taxonomy" id="241478"/>
    <lineage>
        <taxon>Eukaryota</taxon>
        <taxon>Metazoa</taxon>
        <taxon>Ecdysozoa</taxon>
        <taxon>Nematoda</taxon>
        <taxon>Enoplea</taxon>
        <taxon>Dorylaimia</taxon>
        <taxon>Dioctophymatida</taxon>
        <taxon>Dioctophymatoidea</taxon>
        <taxon>Soboliphymatidae</taxon>
        <taxon>Soboliphyme</taxon>
    </lineage>
</organism>
<protein>
    <recommendedName>
        <fullName evidence="5">Large ribosomal subunit protein uL11m</fullName>
    </recommendedName>
    <alternativeName>
        <fullName evidence="6">39S ribosomal protein L11, mitochondrial</fullName>
    </alternativeName>
</protein>
<dbReference type="InterPro" id="IPR020783">
    <property type="entry name" value="Ribosomal_uL11_C"/>
</dbReference>
<dbReference type="InterPro" id="IPR036796">
    <property type="entry name" value="Ribosomal_uL11_N_sf"/>
</dbReference>
<dbReference type="PANTHER" id="PTHR11661:SF1">
    <property type="entry name" value="LARGE RIBOSOMAL SUBUNIT PROTEIN UL11M"/>
    <property type="match status" value="1"/>
</dbReference>
<dbReference type="Pfam" id="PF00298">
    <property type="entry name" value="Ribosomal_L11"/>
    <property type="match status" value="1"/>
</dbReference>
<dbReference type="GO" id="GO:0070180">
    <property type="term" value="F:large ribosomal subunit rRNA binding"/>
    <property type="evidence" value="ECO:0007669"/>
    <property type="project" value="TreeGrafter"/>
</dbReference>
<keyword evidence="11" id="KW-1185">Reference proteome</keyword>
<reference evidence="10 11" key="2">
    <citation type="submission" date="2018-11" db="EMBL/GenBank/DDBJ databases">
        <authorList>
            <consortium name="Pathogen Informatics"/>
        </authorList>
    </citation>
    <scope>NUCLEOTIDE SEQUENCE [LARGE SCALE GENOMIC DNA]</scope>
</reference>
<gene>
    <name evidence="10" type="ORF">SBAD_LOCUS10411</name>
</gene>
<dbReference type="WBParaSite" id="SBAD_0001077701-mRNA-1">
    <property type="protein sequence ID" value="SBAD_0001077701-mRNA-1"/>
    <property type="gene ID" value="SBAD_0001077701"/>
</dbReference>
<dbReference type="Proteomes" id="UP000270296">
    <property type="component" value="Unassembled WGS sequence"/>
</dbReference>
<keyword evidence="3 7" id="KW-0687">Ribonucleoprotein</keyword>
<comment type="subunit">
    <text evidence="4">Component of the mitochondrial ribosome large subunit (39S) which comprises a 16S rRNA and about 50 distinct proteins.</text>
</comment>
<sequence>MSRVIGGAVKRFARSRKKEQVTVVHGNPFKTYIRAGQAAPSPPLGPQLGERGINAANFCKEFNKKTEHIIEGVPLPTRIYIKPDRTYEFEFQTPPTAWLLKQAAGVSKGSGKVGELAGMVTLKHVYEIARVKVQDPVNMGTPLETMCRMIIKSATRCGIKVVKEIDPEQYLVFLKEREKYLIELQQKMIEEKKAKLLKTA</sequence>
<evidence type="ECO:0000256" key="7">
    <source>
        <dbReference type="RuleBase" id="RU003978"/>
    </source>
</evidence>
<evidence type="ECO:0000256" key="6">
    <source>
        <dbReference type="ARBA" id="ARBA00041455"/>
    </source>
</evidence>
<reference evidence="12" key="1">
    <citation type="submission" date="2016-06" db="UniProtKB">
        <authorList>
            <consortium name="WormBaseParasite"/>
        </authorList>
    </citation>
    <scope>IDENTIFICATION</scope>
</reference>
<dbReference type="Pfam" id="PF03946">
    <property type="entry name" value="Ribosomal_L11_N"/>
    <property type="match status" value="1"/>
</dbReference>
<dbReference type="OrthoDB" id="1091498at2759"/>
<evidence type="ECO:0000313" key="12">
    <source>
        <dbReference type="WBParaSite" id="SBAD_0001077701-mRNA-1"/>
    </source>
</evidence>
<dbReference type="InterPro" id="IPR000911">
    <property type="entry name" value="Ribosomal_uL11"/>
</dbReference>
<evidence type="ECO:0000259" key="9">
    <source>
        <dbReference type="Pfam" id="PF03946"/>
    </source>
</evidence>
<dbReference type="CDD" id="cd00349">
    <property type="entry name" value="Ribosomal_L11"/>
    <property type="match status" value="1"/>
</dbReference>
<dbReference type="PANTHER" id="PTHR11661">
    <property type="entry name" value="60S RIBOSOMAL PROTEIN L12"/>
    <property type="match status" value="1"/>
</dbReference>
<feature type="domain" description="Large ribosomal subunit protein uL11 N-terminal" evidence="9">
    <location>
        <begin position="30"/>
        <end position="87"/>
    </location>
</feature>
<evidence type="ECO:0000256" key="1">
    <source>
        <dbReference type="ARBA" id="ARBA00010537"/>
    </source>
</evidence>
<dbReference type="InterPro" id="IPR036769">
    <property type="entry name" value="Ribosomal_uL11_C_sf"/>
</dbReference>
<dbReference type="Gene3D" id="3.30.1550.10">
    <property type="entry name" value="Ribosomal protein L11/L12, N-terminal domain"/>
    <property type="match status" value="1"/>
</dbReference>
<dbReference type="Gene3D" id="1.10.10.250">
    <property type="entry name" value="Ribosomal protein L11, C-terminal domain"/>
    <property type="match status" value="1"/>
</dbReference>